<dbReference type="Pfam" id="PF03033">
    <property type="entry name" value="Glyco_transf_28"/>
    <property type="match status" value="1"/>
</dbReference>
<organism evidence="3 4">
    <name type="scientific">Pendulispora brunnea</name>
    <dbReference type="NCBI Taxonomy" id="2905690"/>
    <lineage>
        <taxon>Bacteria</taxon>
        <taxon>Pseudomonadati</taxon>
        <taxon>Myxococcota</taxon>
        <taxon>Myxococcia</taxon>
        <taxon>Myxococcales</taxon>
        <taxon>Sorangiineae</taxon>
        <taxon>Pendulisporaceae</taxon>
        <taxon>Pendulispora</taxon>
    </lineage>
</organism>
<gene>
    <name evidence="3" type="ORF">LZC95_16900</name>
</gene>
<protein>
    <submittedName>
        <fullName evidence="3">Glycosyltransferase</fullName>
    </submittedName>
</protein>
<dbReference type="CDD" id="cd03784">
    <property type="entry name" value="GT1_Gtf-like"/>
    <property type="match status" value="1"/>
</dbReference>
<reference evidence="3 4" key="1">
    <citation type="submission" date="2021-12" db="EMBL/GenBank/DDBJ databases">
        <title>Discovery of the Pendulisporaceae a myxobacterial family with distinct sporulation behavior and unique specialized metabolism.</title>
        <authorList>
            <person name="Garcia R."/>
            <person name="Popoff A."/>
            <person name="Bader C.D."/>
            <person name="Loehr J."/>
            <person name="Walesch S."/>
            <person name="Walt C."/>
            <person name="Boldt J."/>
            <person name="Bunk B."/>
            <person name="Haeckl F.J.F.P.J."/>
            <person name="Gunesch A.P."/>
            <person name="Birkelbach J."/>
            <person name="Nuebel U."/>
            <person name="Pietschmann T."/>
            <person name="Bach T."/>
            <person name="Mueller R."/>
        </authorList>
    </citation>
    <scope>NUCLEOTIDE SEQUENCE [LARGE SCALE GENOMIC DNA]</scope>
    <source>
        <strain evidence="3 4">MSr12523</strain>
    </source>
</reference>
<dbReference type="InterPro" id="IPR010610">
    <property type="entry name" value="EryCIII-like_C"/>
</dbReference>
<feature type="domain" description="Glycosyltransferase family 28 N-terminal" evidence="1">
    <location>
        <begin position="3"/>
        <end position="133"/>
    </location>
</feature>
<dbReference type="Gene3D" id="3.40.50.2000">
    <property type="entry name" value="Glycogen Phosphorylase B"/>
    <property type="match status" value="2"/>
</dbReference>
<name>A0ABZ2KIL3_9BACT</name>
<dbReference type="InterPro" id="IPR004276">
    <property type="entry name" value="GlycoTrans_28_N"/>
</dbReference>
<dbReference type="PANTHER" id="PTHR48050">
    <property type="entry name" value="STEROL 3-BETA-GLUCOSYLTRANSFERASE"/>
    <property type="match status" value="1"/>
</dbReference>
<evidence type="ECO:0000259" key="1">
    <source>
        <dbReference type="Pfam" id="PF03033"/>
    </source>
</evidence>
<evidence type="ECO:0000313" key="4">
    <source>
        <dbReference type="Proteomes" id="UP001379533"/>
    </source>
</evidence>
<dbReference type="EMBL" id="CP089982">
    <property type="protein sequence ID" value="WXA98505.1"/>
    <property type="molecule type" value="Genomic_DNA"/>
</dbReference>
<dbReference type="Pfam" id="PF06722">
    <property type="entry name" value="EryCIII-like_C"/>
    <property type="match status" value="1"/>
</dbReference>
<feature type="domain" description="Erythromycin biosynthesis protein CIII-like C-terminal" evidence="2">
    <location>
        <begin position="308"/>
        <end position="392"/>
    </location>
</feature>
<evidence type="ECO:0000313" key="3">
    <source>
        <dbReference type="EMBL" id="WXA98505.1"/>
    </source>
</evidence>
<dbReference type="Proteomes" id="UP001379533">
    <property type="component" value="Chromosome"/>
</dbReference>
<dbReference type="PANTHER" id="PTHR48050:SF13">
    <property type="entry name" value="STEROL 3-BETA-GLUCOSYLTRANSFERASE UGT80A2"/>
    <property type="match status" value="1"/>
</dbReference>
<dbReference type="SUPFAM" id="SSF53756">
    <property type="entry name" value="UDP-Glycosyltransferase/glycogen phosphorylase"/>
    <property type="match status" value="1"/>
</dbReference>
<accession>A0ABZ2KIL3</accession>
<proteinExistence type="predicted"/>
<dbReference type="InterPro" id="IPR002213">
    <property type="entry name" value="UDP_glucos_trans"/>
</dbReference>
<evidence type="ECO:0000259" key="2">
    <source>
        <dbReference type="Pfam" id="PF06722"/>
    </source>
</evidence>
<sequence length="430" mass="46083">MKVLISSIGSRGDVQPLLALALELRALGNDVSLCVAPNFKEWVESFGLRCIPIGPDLKTMQGGAAQTKDGKPVKPTMKQMKEMAASTVRDQFQVLTEAARGCDLIVAATALQIAARSIAETLKIPYVFVGFSPSVFPSPDYPPHAPPPLGFQYPRGLPSFANRLLWKMDGWMFSVAFLTTLNEERAKLGLPRVENVQRHVFTDRPWLAADPVLAPAAPAADLEIVQTGAWLLPNQSALPDELEKFLSGGEPPVYFGFGSMQAADQTGKLLIDAARAAGLRSILSQGWGNLRLADAGADCISIGDVNHEKLFPRVAAVVHHGGAGTTTTASKSGSPQVIVPHIYDQYYFSRRVQELGAGVPCSARKALTSEGLASALRECSRPEIKEGARALAARIVPDGAKIAAQRLVSEFGKHRLNGEGLEAQHHLGSL</sequence>
<dbReference type="RefSeq" id="WP_394849114.1">
    <property type="nucleotide sequence ID" value="NZ_CP089982.1"/>
</dbReference>
<keyword evidence="4" id="KW-1185">Reference proteome</keyword>
<dbReference type="InterPro" id="IPR050426">
    <property type="entry name" value="Glycosyltransferase_28"/>
</dbReference>